<organism evidence="1 2">
    <name type="scientific">Nitrosococcus wardiae</name>
    <dbReference type="NCBI Taxonomy" id="1814290"/>
    <lineage>
        <taxon>Bacteria</taxon>
        <taxon>Pseudomonadati</taxon>
        <taxon>Pseudomonadota</taxon>
        <taxon>Gammaproteobacteria</taxon>
        <taxon>Chromatiales</taxon>
        <taxon>Chromatiaceae</taxon>
        <taxon>Nitrosococcus</taxon>
    </lineage>
</organism>
<dbReference type="EMBL" id="CP038033">
    <property type="protein sequence ID" value="QBQ53826.1"/>
    <property type="molecule type" value="Genomic_DNA"/>
</dbReference>
<evidence type="ECO:0008006" key="3">
    <source>
        <dbReference type="Google" id="ProtNLM"/>
    </source>
</evidence>
<protein>
    <recommendedName>
        <fullName evidence="3">DUF499 domain-containing protein</fullName>
    </recommendedName>
</protein>
<dbReference type="OrthoDB" id="3197274at2"/>
<dbReference type="KEGG" id="nwr:E3U44_04345"/>
<reference evidence="1 2" key="1">
    <citation type="submission" date="2019-03" db="EMBL/GenBank/DDBJ databases">
        <title>The genome sequence of Nitrosococcus wardiae strain D1FHST reveals the archetypal metabolic capacity of ammonia-oxidizing Gammaproteobacteria.</title>
        <authorList>
            <person name="Wang L."/>
            <person name="Lim C.K."/>
            <person name="Hanson T.E."/>
            <person name="Dang H."/>
            <person name="Klotz M.G."/>
        </authorList>
    </citation>
    <scope>NUCLEOTIDE SEQUENCE [LARGE SCALE GENOMIC DNA]</scope>
    <source>
        <strain evidence="1 2">D1FHS</strain>
    </source>
</reference>
<dbReference type="AlphaFoldDB" id="A0A4P7BZG5"/>
<evidence type="ECO:0000313" key="1">
    <source>
        <dbReference type="EMBL" id="QBQ53826.1"/>
    </source>
</evidence>
<keyword evidence="2" id="KW-1185">Reference proteome</keyword>
<proteinExistence type="predicted"/>
<name>A0A4P7BZG5_9GAMM</name>
<gene>
    <name evidence="1" type="ORF">E3U44_04345</name>
</gene>
<dbReference type="RefSeq" id="WP_134356836.1">
    <property type="nucleotide sequence ID" value="NZ_CP038033.1"/>
</dbReference>
<evidence type="ECO:0000313" key="2">
    <source>
        <dbReference type="Proteomes" id="UP000294325"/>
    </source>
</evidence>
<dbReference type="Proteomes" id="UP000294325">
    <property type="component" value="Chromosome"/>
</dbReference>
<accession>A0A4P7BZG5</accession>
<sequence length="413" mass="44482">MKSLAALTPRTAVLDDTADFVVNLADVNTLTEAEAREFLDSNVLTSGMELLLAQAFTRMAGTGGGSGIYKLSESMGGGKTQSMIVAGILARFPHFASLLPFQPTLPDIAPDVVAAFTGRATDKKVWVALGEALGATFAPDRASSEAEWRDALKDRAALILLDKRVKEVITPMRESQIEAGLARCGYTDTDYLLAAQAAAAEVVTGYASINDVDLESELRAPNAERGRSALRTLMDNAKRTATDFLVPPAMDRAIHKAGGGDAYQFWRGFSPEEKFLLKGLEGEAQGVFKLGAFQDLGRAYGLADYEELMEPIRANDSRTKMPEELPRPDGLRFDELPASDRGLWRHSPTRHIYHALKLLAGGAGSETPSGQHRFLEHPHYPPGGDPELFTGGDRGQSALGVLPGFTGPIGHCR</sequence>